<dbReference type="SMART" id="SM00320">
    <property type="entry name" value="WD40"/>
    <property type="match status" value="7"/>
</dbReference>
<organism evidence="6 7">
    <name type="scientific">Umbelopsis vinacea</name>
    <dbReference type="NCBI Taxonomy" id="44442"/>
    <lineage>
        <taxon>Eukaryota</taxon>
        <taxon>Fungi</taxon>
        <taxon>Fungi incertae sedis</taxon>
        <taxon>Mucoromycota</taxon>
        <taxon>Mucoromycotina</taxon>
        <taxon>Umbelopsidomycetes</taxon>
        <taxon>Umbelopsidales</taxon>
        <taxon>Umbelopsidaceae</taxon>
        <taxon>Umbelopsis</taxon>
    </lineage>
</organism>
<feature type="region of interest" description="Disordered" evidence="4">
    <location>
        <begin position="1"/>
        <end position="55"/>
    </location>
</feature>
<dbReference type="InterPro" id="IPR036285">
    <property type="entry name" value="PRP4-like_sf"/>
</dbReference>
<dbReference type="PROSITE" id="PS50294">
    <property type="entry name" value="WD_REPEATS_REGION"/>
    <property type="match status" value="4"/>
</dbReference>
<evidence type="ECO:0000256" key="1">
    <source>
        <dbReference type="ARBA" id="ARBA00022574"/>
    </source>
</evidence>
<dbReference type="PANTHER" id="PTHR19846:SF0">
    <property type="entry name" value="PRE-MRNA PROCESSING FACTOR 4"/>
    <property type="match status" value="1"/>
</dbReference>
<dbReference type="FunFam" id="2.130.10.10:FF:000443">
    <property type="entry name" value="U4/U6 small nuclear ribonucleoprotein Prp4"/>
    <property type="match status" value="1"/>
</dbReference>
<dbReference type="PROSITE" id="PS50082">
    <property type="entry name" value="WD_REPEATS_2"/>
    <property type="match status" value="7"/>
</dbReference>
<feature type="repeat" description="WD" evidence="3">
    <location>
        <begin position="479"/>
        <end position="510"/>
    </location>
</feature>
<reference evidence="6" key="1">
    <citation type="submission" date="2020-12" db="EMBL/GenBank/DDBJ databases">
        <title>Metabolic potential, ecology and presence of endohyphal bacteria is reflected in genomic diversity of Mucoromycotina.</title>
        <authorList>
            <person name="Muszewska A."/>
            <person name="Okrasinska A."/>
            <person name="Steczkiewicz K."/>
            <person name="Drgas O."/>
            <person name="Orlowska M."/>
            <person name="Perlinska-Lenart U."/>
            <person name="Aleksandrzak-Piekarczyk T."/>
            <person name="Szatraj K."/>
            <person name="Zielenkiewicz U."/>
            <person name="Pilsyk S."/>
            <person name="Malc E."/>
            <person name="Mieczkowski P."/>
            <person name="Kruszewska J.S."/>
            <person name="Biernat P."/>
            <person name="Pawlowska J."/>
        </authorList>
    </citation>
    <scope>NUCLEOTIDE SEQUENCE</scope>
    <source>
        <strain evidence="6">WA0000051536</strain>
    </source>
</reference>
<keyword evidence="7" id="KW-1185">Reference proteome</keyword>
<evidence type="ECO:0000256" key="4">
    <source>
        <dbReference type="SAM" id="MobiDB-lite"/>
    </source>
</evidence>
<dbReference type="PROSITE" id="PS00678">
    <property type="entry name" value="WD_REPEATS_1"/>
    <property type="match status" value="3"/>
</dbReference>
<dbReference type="GO" id="GO:0000398">
    <property type="term" value="P:mRNA splicing, via spliceosome"/>
    <property type="evidence" value="ECO:0007669"/>
    <property type="project" value="TreeGrafter"/>
</dbReference>
<evidence type="ECO:0000256" key="2">
    <source>
        <dbReference type="ARBA" id="ARBA00022737"/>
    </source>
</evidence>
<dbReference type="InterPro" id="IPR001680">
    <property type="entry name" value="WD40_rpt"/>
</dbReference>
<dbReference type="GO" id="GO:0046540">
    <property type="term" value="C:U4/U6 x U5 tri-snRNP complex"/>
    <property type="evidence" value="ECO:0007669"/>
    <property type="project" value="TreeGrafter"/>
</dbReference>
<evidence type="ECO:0000256" key="3">
    <source>
        <dbReference type="PROSITE-ProRule" id="PRU00221"/>
    </source>
</evidence>
<dbReference type="InterPro" id="IPR015943">
    <property type="entry name" value="WD40/YVTN_repeat-like_dom_sf"/>
</dbReference>
<evidence type="ECO:0000313" key="6">
    <source>
        <dbReference type="EMBL" id="KAG2188857.1"/>
    </source>
</evidence>
<sequence length="517" mass="57829">MEQSQSDRVHFGSIETEERRRNQSRMAVDQDDSSGINLEDLTDETHFELSGSSQVVREEQNAVVEEFERRARARQLAVPTDDGRVRARLRELGEPQCLFAEGPGDRRDRLRYLLSQREGAGEAEDEEMESVKSNEEEVEEEFFTPGSQELLEARQWIAKYSIPRAKARIIQHKAEQEIPIPSLRKSRKELHDRLKNYTNWSSQLADDRPLAQCAFSPDSSMVITGAWSGLCKLWSVPNSECIKTLRGHTDRIGGVVFHPQSTISQDKASLNIATGGADSNIHLWNLESETPMATMSGHAGRIARIDFHPSGRFVGSASFDGTWRLWDVDTTQELLMQEGHSREVYALSFQGDGSLVASGGLDAIGRVWDMRTGRSSMTLQGHVKDILALSWSPNGYQLASGSADNTVRIWDMRNLRSIYTIAAHRSLVSDVKFYRGQPPVSGAMDTDLTNHAGQYLVTGGYDGSVKLWSADDYKLIKSLEGHEGKVMGVDVSNDGKYVVSSGYDRTFKFWADENMAV</sequence>
<dbReference type="SUPFAM" id="SSF50978">
    <property type="entry name" value="WD40 repeat-like"/>
    <property type="match status" value="1"/>
</dbReference>
<dbReference type="OrthoDB" id="540662at2759"/>
<dbReference type="GO" id="GO:0030621">
    <property type="term" value="F:U4 snRNA binding"/>
    <property type="evidence" value="ECO:0007669"/>
    <property type="project" value="TreeGrafter"/>
</dbReference>
<feature type="compositionally biased region" description="Basic and acidic residues" evidence="4">
    <location>
        <begin position="1"/>
        <end position="21"/>
    </location>
</feature>
<evidence type="ECO:0000259" key="5">
    <source>
        <dbReference type="SMART" id="SM00500"/>
    </source>
</evidence>
<feature type="region of interest" description="Disordered" evidence="4">
    <location>
        <begin position="117"/>
        <end position="139"/>
    </location>
</feature>
<feature type="repeat" description="WD" evidence="3">
    <location>
        <begin position="295"/>
        <end position="336"/>
    </location>
</feature>
<proteinExistence type="predicted"/>
<feature type="repeat" description="WD" evidence="3">
    <location>
        <begin position="379"/>
        <end position="420"/>
    </location>
</feature>
<dbReference type="Proteomes" id="UP000612746">
    <property type="component" value="Unassembled WGS sequence"/>
</dbReference>
<feature type="repeat" description="WD" evidence="3">
    <location>
        <begin position="214"/>
        <end position="244"/>
    </location>
</feature>
<keyword evidence="2" id="KW-0677">Repeat</keyword>
<evidence type="ECO:0000313" key="7">
    <source>
        <dbReference type="Proteomes" id="UP000612746"/>
    </source>
</evidence>
<comment type="caution">
    <text evidence="6">The sequence shown here is derived from an EMBL/GenBank/DDBJ whole genome shotgun (WGS) entry which is preliminary data.</text>
</comment>
<dbReference type="CDD" id="cd00200">
    <property type="entry name" value="WD40"/>
    <property type="match status" value="1"/>
</dbReference>
<accession>A0A8H7UP35</accession>
<dbReference type="Pfam" id="PF00400">
    <property type="entry name" value="WD40"/>
    <property type="match status" value="7"/>
</dbReference>
<dbReference type="InterPro" id="IPR036322">
    <property type="entry name" value="WD40_repeat_dom_sf"/>
</dbReference>
<dbReference type="EMBL" id="JAEPRA010000001">
    <property type="protein sequence ID" value="KAG2188857.1"/>
    <property type="molecule type" value="Genomic_DNA"/>
</dbReference>
<dbReference type="PRINTS" id="PR00320">
    <property type="entry name" value="GPROTEINBRPT"/>
</dbReference>
<dbReference type="InterPro" id="IPR020472">
    <property type="entry name" value="WD40_PAC1"/>
</dbReference>
<keyword evidence="1 3" id="KW-0853">WD repeat</keyword>
<dbReference type="SMART" id="SM00500">
    <property type="entry name" value="SFM"/>
    <property type="match status" value="1"/>
</dbReference>
<feature type="domain" description="Pre-mRNA processing factor 4 (PRP4)-like" evidence="5">
    <location>
        <begin position="80"/>
        <end position="129"/>
    </location>
</feature>
<dbReference type="PANTHER" id="PTHR19846">
    <property type="entry name" value="WD40 REPEAT PROTEIN"/>
    <property type="match status" value="1"/>
</dbReference>
<protein>
    <recommendedName>
        <fullName evidence="5">Pre-mRNA processing factor 4 (PRP4)-like domain-containing protein</fullName>
    </recommendedName>
</protein>
<dbReference type="Gene3D" id="4.10.280.110">
    <property type="entry name" value="Pre-mRNA processing factor 4 domain"/>
    <property type="match status" value="1"/>
</dbReference>
<feature type="repeat" description="WD" evidence="3">
    <location>
        <begin position="337"/>
        <end position="378"/>
    </location>
</feature>
<feature type="repeat" description="WD" evidence="3">
    <location>
        <begin position="245"/>
        <end position="294"/>
    </location>
</feature>
<dbReference type="FunFam" id="2.130.10.10:FF:001211">
    <property type="entry name" value="CBN-PRP-4 protein"/>
    <property type="match status" value="1"/>
</dbReference>
<dbReference type="AlphaFoldDB" id="A0A8H7UP35"/>
<dbReference type="InterPro" id="IPR014906">
    <property type="entry name" value="PRP4-like"/>
</dbReference>
<feature type="repeat" description="WD" evidence="3">
    <location>
        <begin position="453"/>
        <end position="478"/>
    </location>
</feature>
<dbReference type="GO" id="GO:0017070">
    <property type="term" value="F:U6 snRNA binding"/>
    <property type="evidence" value="ECO:0007669"/>
    <property type="project" value="TreeGrafter"/>
</dbReference>
<dbReference type="SUPFAM" id="SSF158230">
    <property type="entry name" value="PRP4-like"/>
    <property type="match status" value="1"/>
</dbReference>
<gene>
    <name evidence="6" type="ORF">INT44_003997</name>
</gene>
<dbReference type="InterPro" id="IPR019775">
    <property type="entry name" value="WD40_repeat_CS"/>
</dbReference>
<dbReference type="Gene3D" id="2.130.10.10">
    <property type="entry name" value="YVTN repeat-like/Quinoprotein amine dehydrogenase"/>
    <property type="match status" value="3"/>
</dbReference>
<name>A0A8H7UP35_9FUNG</name>
<dbReference type="Pfam" id="PF08799">
    <property type="entry name" value="PRP4"/>
    <property type="match status" value="1"/>
</dbReference>